<sequence length="183" mass="21513">MEKFDPLKLKKLRKKKNLTQEELAEILGVHPVSYARWESGQREPKAEYVIRLAKILGTSPEYFFKEEKNMEYKTKKIDLPNHPNGNIPYQVLWIEINEDLCNVVKAGDVLLVAKVPLKSLKNGEKILVSRNGKREIRRYFLKENTVFLIPMNDSEEIIILDREKASEMEKHMYLILGKYQPLR</sequence>
<dbReference type="AlphaFoldDB" id="A0A1R1MKU3"/>
<keyword evidence="4" id="KW-1185">Reference proteome</keyword>
<dbReference type="SUPFAM" id="SSF47413">
    <property type="entry name" value="lambda repressor-like DNA-binding domains"/>
    <property type="match status" value="1"/>
</dbReference>
<dbReference type="Pfam" id="PF01381">
    <property type="entry name" value="HTH_3"/>
    <property type="match status" value="1"/>
</dbReference>
<name>A0A1R1MKU3_9BACT</name>
<feature type="domain" description="HTH cro/C1-type" evidence="2">
    <location>
        <begin position="9"/>
        <end position="63"/>
    </location>
</feature>
<proteinExistence type="predicted"/>
<dbReference type="Gene3D" id="2.10.109.10">
    <property type="entry name" value="Umud Fragment, subunit A"/>
    <property type="match status" value="1"/>
</dbReference>
<protein>
    <recommendedName>
        <fullName evidence="2">HTH cro/C1-type domain-containing protein</fullName>
    </recommendedName>
</protein>
<dbReference type="EMBL" id="MOEN01000017">
    <property type="protein sequence ID" value="OMH40425.1"/>
    <property type="molecule type" value="Genomic_DNA"/>
</dbReference>
<organism evidence="3 4">
    <name type="scientific">Desulfurobacterium indicum</name>
    <dbReference type="NCBI Taxonomy" id="1914305"/>
    <lineage>
        <taxon>Bacteria</taxon>
        <taxon>Pseudomonadati</taxon>
        <taxon>Aquificota</taxon>
        <taxon>Aquificia</taxon>
        <taxon>Desulfurobacteriales</taxon>
        <taxon>Desulfurobacteriaceae</taxon>
        <taxon>Desulfurobacterium</taxon>
    </lineage>
</organism>
<gene>
    <name evidence="3" type="ORF">BLW93_05395</name>
</gene>
<dbReference type="CDD" id="cd00093">
    <property type="entry name" value="HTH_XRE"/>
    <property type="match status" value="1"/>
</dbReference>
<accession>A0A1R1MKU3</accession>
<dbReference type="STRING" id="1914305.BLW93_05395"/>
<dbReference type="RefSeq" id="WP_076713081.1">
    <property type="nucleotide sequence ID" value="NZ_MOEN01000017.1"/>
</dbReference>
<dbReference type="Gene3D" id="1.10.260.40">
    <property type="entry name" value="lambda repressor-like DNA-binding domains"/>
    <property type="match status" value="1"/>
</dbReference>
<dbReference type="PANTHER" id="PTHR46558:SF14">
    <property type="entry name" value="HTH-TYPE TRANSCRIPTIONAL REGULATOR ANSR"/>
    <property type="match status" value="1"/>
</dbReference>
<dbReference type="SUPFAM" id="SSF51306">
    <property type="entry name" value="LexA/Signal peptidase"/>
    <property type="match status" value="1"/>
</dbReference>
<dbReference type="PROSITE" id="PS50943">
    <property type="entry name" value="HTH_CROC1"/>
    <property type="match status" value="1"/>
</dbReference>
<reference evidence="3 4" key="1">
    <citation type="submission" date="2016-10" db="EMBL/GenBank/DDBJ databases">
        <title>Genome sequence of a sulfur-reducing bacterium Desulfurobacterium indicum K6013.</title>
        <authorList>
            <person name="Cao J."/>
            <person name="Shao Z."/>
            <person name="Alain K."/>
            <person name="Jebbar M."/>
        </authorList>
    </citation>
    <scope>NUCLEOTIDE SEQUENCE [LARGE SCALE GENOMIC DNA]</scope>
    <source>
        <strain evidence="3 4">K6013</strain>
    </source>
</reference>
<dbReference type="Proteomes" id="UP000187408">
    <property type="component" value="Unassembled WGS sequence"/>
</dbReference>
<dbReference type="Pfam" id="PF00717">
    <property type="entry name" value="Peptidase_S24"/>
    <property type="match status" value="1"/>
</dbReference>
<dbReference type="InterPro" id="IPR001387">
    <property type="entry name" value="Cro/C1-type_HTH"/>
</dbReference>
<dbReference type="SMART" id="SM00530">
    <property type="entry name" value="HTH_XRE"/>
    <property type="match status" value="1"/>
</dbReference>
<evidence type="ECO:0000256" key="1">
    <source>
        <dbReference type="ARBA" id="ARBA00023125"/>
    </source>
</evidence>
<dbReference type="InterPro" id="IPR036286">
    <property type="entry name" value="LexA/Signal_pep-like_sf"/>
</dbReference>
<evidence type="ECO:0000313" key="3">
    <source>
        <dbReference type="EMBL" id="OMH40425.1"/>
    </source>
</evidence>
<dbReference type="GO" id="GO:0003677">
    <property type="term" value="F:DNA binding"/>
    <property type="evidence" value="ECO:0007669"/>
    <property type="project" value="UniProtKB-KW"/>
</dbReference>
<keyword evidence="1" id="KW-0238">DNA-binding</keyword>
<dbReference type="InterPro" id="IPR015927">
    <property type="entry name" value="Peptidase_S24_S26A/B/C"/>
</dbReference>
<comment type="caution">
    <text evidence="3">The sequence shown here is derived from an EMBL/GenBank/DDBJ whole genome shotgun (WGS) entry which is preliminary data.</text>
</comment>
<evidence type="ECO:0000259" key="2">
    <source>
        <dbReference type="PROSITE" id="PS50943"/>
    </source>
</evidence>
<dbReference type="InterPro" id="IPR010982">
    <property type="entry name" value="Lambda_DNA-bd_dom_sf"/>
</dbReference>
<evidence type="ECO:0000313" key="4">
    <source>
        <dbReference type="Proteomes" id="UP000187408"/>
    </source>
</evidence>
<dbReference type="PANTHER" id="PTHR46558">
    <property type="entry name" value="TRACRIPTIONAL REGULATORY PROTEIN-RELATED-RELATED"/>
    <property type="match status" value="1"/>
</dbReference>
<dbReference type="OrthoDB" id="965709at2"/>